<dbReference type="RefSeq" id="WP_332291724.1">
    <property type="nucleotide sequence ID" value="NZ_JAZIBG010000038.1"/>
</dbReference>
<dbReference type="PANTHER" id="PTHR34351">
    <property type="entry name" value="SLR1927 PROTEIN-RELATED"/>
    <property type="match status" value="1"/>
</dbReference>
<keyword evidence="3" id="KW-1185">Reference proteome</keyword>
<dbReference type="AlphaFoldDB" id="A0AAW9Q8Y2"/>
<protein>
    <submittedName>
        <fullName evidence="2">DUF58 domain-containing protein</fullName>
    </submittedName>
</protein>
<evidence type="ECO:0000313" key="3">
    <source>
        <dbReference type="Proteomes" id="UP001336250"/>
    </source>
</evidence>
<reference evidence="2 3" key="1">
    <citation type="submission" date="2024-02" db="EMBL/GenBank/DDBJ databases">
        <title>Genome sequence of Aquincola sp. MAHUQ-54.</title>
        <authorList>
            <person name="Huq M.A."/>
        </authorList>
    </citation>
    <scope>NUCLEOTIDE SEQUENCE [LARGE SCALE GENOMIC DNA]</scope>
    <source>
        <strain evidence="2 3">MAHUQ-54</strain>
    </source>
</reference>
<evidence type="ECO:0000313" key="2">
    <source>
        <dbReference type="EMBL" id="MEF7616271.1"/>
    </source>
</evidence>
<accession>A0AAW9Q8Y2</accession>
<proteinExistence type="predicted"/>
<evidence type="ECO:0000256" key="1">
    <source>
        <dbReference type="SAM" id="Phobius"/>
    </source>
</evidence>
<dbReference type="EMBL" id="JAZIBG010000038">
    <property type="protein sequence ID" value="MEF7616271.1"/>
    <property type="molecule type" value="Genomic_DNA"/>
</dbReference>
<dbReference type="PANTHER" id="PTHR34351:SF1">
    <property type="entry name" value="SLR1927 PROTEIN"/>
    <property type="match status" value="1"/>
</dbReference>
<keyword evidence="1" id="KW-0812">Transmembrane</keyword>
<sequence length="323" mass="35147">MWAALRTRVKAWWQARHPRTDRWVLTQRNIYILPTRAGLAFGVTLAVMLLASINYQLNLGYILTFLLAGAGFASLHITHATLRGLTLHLRPVAPCFAGEPARIDVVAESPGRQRHGIGVGFDARAQRDQQVWVDVPALGQATAVLRFVPPRRGSHPVPALRAETRFPFGLFKAWTVWRPAAQALAWPAPEHPPAPLPPAQPLAGPGAAMRQRDGGEFDGVRAYRRGDALRSVVWKKAARTGELVTRENSGAASRELWLDWQLAGAQGAEARLSRLAAWVLAAEGAGVLHGLRLPGVELPPGQGDAHRLKALQALATWSEASAR</sequence>
<organism evidence="2 3">
    <name type="scientific">Aquincola agrisoli</name>
    <dbReference type="NCBI Taxonomy" id="3119538"/>
    <lineage>
        <taxon>Bacteria</taxon>
        <taxon>Pseudomonadati</taxon>
        <taxon>Pseudomonadota</taxon>
        <taxon>Betaproteobacteria</taxon>
        <taxon>Burkholderiales</taxon>
        <taxon>Sphaerotilaceae</taxon>
        <taxon>Aquincola</taxon>
    </lineage>
</organism>
<gene>
    <name evidence="2" type="ORF">V4F39_20320</name>
</gene>
<comment type="caution">
    <text evidence="2">The sequence shown here is derived from an EMBL/GenBank/DDBJ whole genome shotgun (WGS) entry which is preliminary data.</text>
</comment>
<dbReference type="Proteomes" id="UP001336250">
    <property type="component" value="Unassembled WGS sequence"/>
</dbReference>
<name>A0AAW9Q8Y2_9BURK</name>
<feature type="transmembrane region" description="Helical" evidence="1">
    <location>
        <begin position="37"/>
        <end position="55"/>
    </location>
</feature>
<keyword evidence="1" id="KW-0472">Membrane</keyword>
<keyword evidence="1" id="KW-1133">Transmembrane helix</keyword>
<feature type="transmembrane region" description="Helical" evidence="1">
    <location>
        <begin position="61"/>
        <end position="82"/>
    </location>
</feature>